<dbReference type="SMART" id="SM00195">
    <property type="entry name" value="DSPc"/>
    <property type="match status" value="1"/>
</dbReference>
<evidence type="ECO:0000256" key="1">
    <source>
        <dbReference type="ARBA" id="ARBA00022801"/>
    </source>
</evidence>
<keyword evidence="2" id="KW-0904">Protein phosphatase</keyword>
<reference evidence="6" key="1">
    <citation type="submission" date="2024-06" db="EMBL/GenBank/DDBJ databases">
        <authorList>
            <person name="Liu X."/>
            <person name="Lenzi L."/>
            <person name="Haldenby T S."/>
            <person name="Uol C."/>
        </authorList>
    </citation>
    <scope>NUCLEOTIDE SEQUENCE</scope>
</reference>
<organism evidence="6 7">
    <name type="scientific">Calicophoron daubneyi</name>
    <name type="common">Rumen fluke</name>
    <name type="synonym">Paramphistomum daubneyi</name>
    <dbReference type="NCBI Taxonomy" id="300641"/>
    <lineage>
        <taxon>Eukaryota</taxon>
        <taxon>Metazoa</taxon>
        <taxon>Spiralia</taxon>
        <taxon>Lophotrochozoa</taxon>
        <taxon>Platyhelminthes</taxon>
        <taxon>Trematoda</taxon>
        <taxon>Digenea</taxon>
        <taxon>Plagiorchiida</taxon>
        <taxon>Pronocephalata</taxon>
        <taxon>Paramphistomoidea</taxon>
        <taxon>Paramphistomidae</taxon>
        <taxon>Calicophoron</taxon>
    </lineage>
</organism>
<accession>A0AAV2TB20</accession>
<feature type="domain" description="Tyrosine specific protein phosphatases" evidence="5">
    <location>
        <begin position="220"/>
        <end position="271"/>
    </location>
</feature>
<evidence type="ECO:0000259" key="5">
    <source>
        <dbReference type="PROSITE" id="PS50056"/>
    </source>
</evidence>
<dbReference type="CDD" id="cd14498">
    <property type="entry name" value="DSP"/>
    <property type="match status" value="1"/>
</dbReference>
<dbReference type="Proteomes" id="UP001497525">
    <property type="component" value="Unassembled WGS sequence"/>
</dbReference>
<dbReference type="PROSITE" id="PS00383">
    <property type="entry name" value="TYR_PHOSPHATASE_1"/>
    <property type="match status" value="1"/>
</dbReference>
<dbReference type="PROSITE" id="PS50054">
    <property type="entry name" value="TYR_PHOSPHATASE_DUAL"/>
    <property type="match status" value="1"/>
</dbReference>
<comment type="caution">
    <text evidence="6">The sequence shown here is derived from an EMBL/GenBank/DDBJ whole genome shotgun (WGS) entry which is preliminary data.</text>
</comment>
<sequence length="287" mass="32469">MAKIPEEPNTHSESCLTNAFHFNSSGLLAARQDEFMVAALLKEHVLELLGVLTGGNVIDNRSSLANCGLRPPPPQAKTDHSRMNLKDAIQNFDPSCLRHTLVETRNPDGSVTVTDKYGLPKDHETTEPRPEPNFSTYGFIVNPNPDMQVGDVDVDGYHILFGSLDVAKDRECLKSHGVTHVINLISNYAPNYFPNDFQYLSLILYDDYEFRLRDSIYQCSDYLKMIKRENGRCFIHCDAGRSRSPSMVIGYLITVEEYSYERAYNVVNNARNVSINFNFRSQLMAMA</sequence>
<dbReference type="Gene3D" id="3.90.190.10">
    <property type="entry name" value="Protein tyrosine phosphatase superfamily"/>
    <property type="match status" value="1"/>
</dbReference>
<dbReference type="GO" id="GO:0005737">
    <property type="term" value="C:cytoplasm"/>
    <property type="evidence" value="ECO:0007669"/>
    <property type="project" value="TreeGrafter"/>
</dbReference>
<dbReference type="SUPFAM" id="SSF52799">
    <property type="entry name" value="(Phosphotyrosine protein) phosphatases II"/>
    <property type="match status" value="1"/>
</dbReference>
<feature type="compositionally biased region" description="Basic and acidic residues" evidence="3">
    <location>
        <begin position="118"/>
        <end position="130"/>
    </location>
</feature>
<evidence type="ECO:0000313" key="6">
    <source>
        <dbReference type="EMBL" id="CAL5132637.1"/>
    </source>
</evidence>
<dbReference type="InterPro" id="IPR029021">
    <property type="entry name" value="Prot-tyrosine_phosphatase-like"/>
</dbReference>
<protein>
    <submittedName>
        <fullName evidence="6">Uncharacterized protein</fullName>
    </submittedName>
</protein>
<gene>
    <name evidence="6" type="ORF">CDAUBV1_LOCUS5488</name>
</gene>
<name>A0AAV2TB20_CALDB</name>
<evidence type="ECO:0000259" key="4">
    <source>
        <dbReference type="PROSITE" id="PS50054"/>
    </source>
</evidence>
<proteinExistence type="predicted"/>
<evidence type="ECO:0000256" key="2">
    <source>
        <dbReference type="ARBA" id="ARBA00022912"/>
    </source>
</evidence>
<dbReference type="InterPro" id="IPR016130">
    <property type="entry name" value="Tyr_Pase_AS"/>
</dbReference>
<dbReference type="InterPro" id="IPR000340">
    <property type="entry name" value="Dual-sp_phosphatase_cat-dom"/>
</dbReference>
<dbReference type="EMBL" id="CAXLJL010000134">
    <property type="protein sequence ID" value="CAL5132637.1"/>
    <property type="molecule type" value="Genomic_DNA"/>
</dbReference>
<feature type="region of interest" description="Disordered" evidence="3">
    <location>
        <begin position="109"/>
        <end position="134"/>
    </location>
</feature>
<evidence type="ECO:0000313" key="7">
    <source>
        <dbReference type="Proteomes" id="UP001497525"/>
    </source>
</evidence>
<keyword evidence="1" id="KW-0378">Hydrolase</keyword>
<feature type="domain" description="Tyrosine-protein phosphatase" evidence="4">
    <location>
        <begin position="150"/>
        <end position="287"/>
    </location>
</feature>
<evidence type="ECO:0000256" key="3">
    <source>
        <dbReference type="SAM" id="MobiDB-lite"/>
    </source>
</evidence>
<dbReference type="Pfam" id="PF00782">
    <property type="entry name" value="DSPc"/>
    <property type="match status" value="1"/>
</dbReference>
<dbReference type="InterPro" id="IPR000387">
    <property type="entry name" value="Tyr_Pase_dom"/>
</dbReference>
<dbReference type="InterPro" id="IPR020422">
    <property type="entry name" value="TYR_PHOSPHATASE_DUAL_dom"/>
</dbReference>
<dbReference type="PROSITE" id="PS50056">
    <property type="entry name" value="TYR_PHOSPHATASE_2"/>
    <property type="match status" value="1"/>
</dbReference>
<dbReference type="AlphaFoldDB" id="A0AAV2TB20"/>
<dbReference type="GO" id="GO:0008579">
    <property type="term" value="F:JUN kinase phosphatase activity"/>
    <property type="evidence" value="ECO:0007669"/>
    <property type="project" value="TreeGrafter"/>
</dbReference>
<dbReference type="PANTHER" id="PTHR46377:SF1">
    <property type="entry name" value="DUAL SPECIFICITY PROTEIN PHOSPHATASE 19"/>
    <property type="match status" value="1"/>
</dbReference>
<dbReference type="PANTHER" id="PTHR46377">
    <property type="entry name" value="DUAL SPECIFICITY PROTEIN PHOSPHATASE 19"/>
    <property type="match status" value="1"/>
</dbReference>